<sequence length="180" mass="19242">MTLKKTAAGLLILTMAVTGAACTSKDSTTSPTPAATATVAPQATAAVTQDATNMKGYIAARIAREKVDYLFAEAKSADGAFVVNPIAATDKETAKKFLANYVDAAMLDTLVNHYVTDTKAGATYLTNTKSYFTDNILTTKKEEITFDKANTPELVKFTTKDGVTYTTKKANDKFLLSEVK</sequence>
<dbReference type="EMBL" id="CAKMMW010000019">
    <property type="protein sequence ID" value="CAH1220646.1"/>
    <property type="molecule type" value="Genomic_DNA"/>
</dbReference>
<keyword evidence="1" id="KW-0732">Signal</keyword>
<gene>
    <name evidence="2" type="ORF">PAECIP111891_05073</name>
</gene>
<evidence type="ECO:0008006" key="4">
    <source>
        <dbReference type="Google" id="ProtNLM"/>
    </source>
</evidence>
<keyword evidence="3" id="KW-1185">Reference proteome</keyword>
<name>A0ABN8H0L7_9BACL</name>
<evidence type="ECO:0000313" key="2">
    <source>
        <dbReference type="EMBL" id="CAH1220646.1"/>
    </source>
</evidence>
<accession>A0ABN8H0L7</accession>
<feature type="chain" id="PRO_5047165425" description="Fasciclin domain-containing protein" evidence="1">
    <location>
        <begin position="21"/>
        <end position="180"/>
    </location>
</feature>
<comment type="caution">
    <text evidence="2">The sequence shown here is derived from an EMBL/GenBank/DDBJ whole genome shotgun (WGS) entry which is preliminary data.</text>
</comment>
<organism evidence="2 3">
    <name type="scientific">Paenibacillus allorhizoplanae</name>
    <dbReference type="NCBI Taxonomy" id="2905648"/>
    <lineage>
        <taxon>Bacteria</taxon>
        <taxon>Bacillati</taxon>
        <taxon>Bacillota</taxon>
        <taxon>Bacilli</taxon>
        <taxon>Bacillales</taxon>
        <taxon>Paenibacillaceae</taxon>
        <taxon>Paenibacillus</taxon>
    </lineage>
</organism>
<reference evidence="2" key="1">
    <citation type="submission" date="2022-01" db="EMBL/GenBank/DDBJ databases">
        <authorList>
            <person name="Criscuolo A."/>
        </authorList>
    </citation>
    <scope>NUCLEOTIDE SEQUENCE</scope>
    <source>
        <strain evidence="2">CIP111891</strain>
    </source>
</reference>
<dbReference type="PROSITE" id="PS51257">
    <property type="entry name" value="PROKAR_LIPOPROTEIN"/>
    <property type="match status" value="1"/>
</dbReference>
<dbReference type="RefSeq" id="WP_236291187.1">
    <property type="nucleotide sequence ID" value="NZ_CAKMMW010000019.1"/>
</dbReference>
<evidence type="ECO:0000256" key="1">
    <source>
        <dbReference type="SAM" id="SignalP"/>
    </source>
</evidence>
<dbReference type="Proteomes" id="UP000838821">
    <property type="component" value="Unassembled WGS sequence"/>
</dbReference>
<feature type="signal peptide" evidence="1">
    <location>
        <begin position="1"/>
        <end position="20"/>
    </location>
</feature>
<proteinExistence type="predicted"/>
<evidence type="ECO:0000313" key="3">
    <source>
        <dbReference type="Proteomes" id="UP000838821"/>
    </source>
</evidence>
<protein>
    <recommendedName>
        <fullName evidence="4">Fasciclin domain-containing protein</fullName>
    </recommendedName>
</protein>